<dbReference type="GO" id="GO:0006636">
    <property type="term" value="P:unsaturated fatty acid biosynthetic process"/>
    <property type="evidence" value="ECO:0007669"/>
    <property type="project" value="TreeGrafter"/>
</dbReference>
<feature type="transmembrane region" description="Helical" evidence="14">
    <location>
        <begin position="186"/>
        <end position="205"/>
    </location>
</feature>
<organism evidence="16 17">
    <name type="scientific">Bugula neritina</name>
    <name type="common">Brown bryozoan</name>
    <name type="synonym">Sertularia neritina</name>
    <dbReference type="NCBI Taxonomy" id="10212"/>
    <lineage>
        <taxon>Eukaryota</taxon>
        <taxon>Metazoa</taxon>
        <taxon>Spiralia</taxon>
        <taxon>Lophotrochozoa</taxon>
        <taxon>Bryozoa</taxon>
        <taxon>Gymnolaemata</taxon>
        <taxon>Cheilostomatida</taxon>
        <taxon>Flustrina</taxon>
        <taxon>Buguloidea</taxon>
        <taxon>Bugulidae</taxon>
        <taxon>Bugula</taxon>
    </lineage>
</organism>
<dbReference type="OrthoDB" id="10260134at2759"/>
<evidence type="ECO:0000256" key="12">
    <source>
        <dbReference type="ARBA" id="ARBA00023160"/>
    </source>
</evidence>
<keyword evidence="12 13" id="KW-0275">Fatty acid biosynthesis</keyword>
<dbReference type="InterPro" id="IPR015876">
    <property type="entry name" value="Acyl-CoA_DS"/>
</dbReference>
<protein>
    <submittedName>
        <fullName evidence="16">Scd5</fullName>
    </submittedName>
</protein>
<evidence type="ECO:0000256" key="11">
    <source>
        <dbReference type="ARBA" id="ARBA00023136"/>
    </source>
</evidence>
<dbReference type="GO" id="GO:0005506">
    <property type="term" value="F:iron ion binding"/>
    <property type="evidence" value="ECO:0007669"/>
    <property type="project" value="TreeGrafter"/>
</dbReference>
<keyword evidence="9" id="KW-0408">Iron</keyword>
<evidence type="ECO:0000256" key="13">
    <source>
        <dbReference type="RuleBase" id="RU000581"/>
    </source>
</evidence>
<dbReference type="EMBL" id="VXIV02000691">
    <property type="protein sequence ID" value="KAF6036652.1"/>
    <property type="molecule type" value="Genomic_DNA"/>
</dbReference>
<dbReference type="Pfam" id="PF00487">
    <property type="entry name" value="FA_desaturase"/>
    <property type="match status" value="1"/>
</dbReference>
<evidence type="ECO:0000256" key="3">
    <source>
        <dbReference type="ARBA" id="ARBA00022516"/>
    </source>
</evidence>
<comment type="subcellular location">
    <subcellularLocation>
        <location evidence="1">Membrane</location>
        <topology evidence="1">Multi-pass membrane protein</topology>
    </subcellularLocation>
</comment>
<dbReference type="CDD" id="cd03505">
    <property type="entry name" value="Delta9-FADS-like"/>
    <property type="match status" value="1"/>
</dbReference>
<keyword evidence="5" id="KW-0479">Metal-binding</keyword>
<dbReference type="InterPro" id="IPR005804">
    <property type="entry name" value="FA_desaturase_dom"/>
</dbReference>
<evidence type="ECO:0000256" key="2">
    <source>
        <dbReference type="ARBA" id="ARBA00009295"/>
    </source>
</evidence>
<reference evidence="16" key="1">
    <citation type="submission" date="2020-06" db="EMBL/GenBank/DDBJ databases">
        <title>Draft genome of Bugula neritina, a colonial animal packing powerful symbionts and potential medicines.</title>
        <authorList>
            <person name="Rayko M."/>
        </authorList>
    </citation>
    <scope>NUCLEOTIDE SEQUENCE [LARGE SCALE GENOMIC DNA]</scope>
    <source>
        <strain evidence="16">Kwan_BN1</strain>
    </source>
</reference>
<comment type="caution">
    <text evidence="16">The sequence shown here is derived from an EMBL/GenBank/DDBJ whole genome shotgun (WGS) entry which is preliminary data.</text>
</comment>
<dbReference type="PRINTS" id="PR00075">
    <property type="entry name" value="FACDDSATRASE"/>
</dbReference>
<dbReference type="GO" id="GO:0005789">
    <property type="term" value="C:endoplasmic reticulum membrane"/>
    <property type="evidence" value="ECO:0007669"/>
    <property type="project" value="TreeGrafter"/>
</dbReference>
<dbReference type="PANTHER" id="PTHR11351:SF31">
    <property type="entry name" value="DESATURASE 1, ISOFORM A-RELATED"/>
    <property type="match status" value="1"/>
</dbReference>
<keyword evidence="6" id="KW-0276">Fatty acid metabolism</keyword>
<feature type="transmembrane region" description="Helical" evidence="14">
    <location>
        <begin position="45"/>
        <end position="65"/>
    </location>
</feature>
<comment type="domain">
    <text evidence="13">The histidine box domains are involved in binding the catalytic metal ions.</text>
</comment>
<keyword evidence="10" id="KW-0443">Lipid metabolism</keyword>
<keyword evidence="8 13" id="KW-0560">Oxidoreductase</keyword>
<comment type="similarity">
    <text evidence="2 13">Belongs to the fatty acid desaturase type 1 family.</text>
</comment>
<proteinExistence type="inferred from homology"/>
<evidence type="ECO:0000256" key="10">
    <source>
        <dbReference type="ARBA" id="ARBA00023098"/>
    </source>
</evidence>
<keyword evidence="7 14" id="KW-1133">Transmembrane helix</keyword>
<evidence type="ECO:0000256" key="8">
    <source>
        <dbReference type="ARBA" id="ARBA00023002"/>
    </source>
</evidence>
<evidence type="ECO:0000256" key="7">
    <source>
        <dbReference type="ARBA" id="ARBA00022989"/>
    </source>
</evidence>
<evidence type="ECO:0000256" key="6">
    <source>
        <dbReference type="ARBA" id="ARBA00022832"/>
    </source>
</evidence>
<evidence type="ECO:0000259" key="15">
    <source>
        <dbReference type="Pfam" id="PF00487"/>
    </source>
</evidence>
<evidence type="ECO:0000313" key="16">
    <source>
        <dbReference type="EMBL" id="KAF6036652.1"/>
    </source>
</evidence>
<evidence type="ECO:0000313" key="17">
    <source>
        <dbReference type="Proteomes" id="UP000593567"/>
    </source>
</evidence>
<evidence type="ECO:0000256" key="4">
    <source>
        <dbReference type="ARBA" id="ARBA00022692"/>
    </source>
</evidence>
<dbReference type="GO" id="GO:0004768">
    <property type="term" value="F:stearoyl-CoA 9-desaturase activity"/>
    <property type="evidence" value="ECO:0007669"/>
    <property type="project" value="TreeGrafter"/>
</dbReference>
<comment type="cofactor">
    <cofactor evidence="13">
        <name>Fe(2+)</name>
        <dbReference type="ChEBI" id="CHEBI:29033"/>
    </cofactor>
</comment>
<evidence type="ECO:0000256" key="14">
    <source>
        <dbReference type="SAM" id="Phobius"/>
    </source>
</evidence>
<dbReference type="InterPro" id="IPR001522">
    <property type="entry name" value="FADS-1_CS"/>
</dbReference>
<dbReference type="AlphaFoldDB" id="A0A7J7KDB5"/>
<keyword evidence="17" id="KW-1185">Reference proteome</keyword>
<dbReference type="Proteomes" id="UP000593567">
    <property type="component" value="Unassembled WGS sequence"/>
</dbReference>
<sequence>MAPKDKFDGGSPLYHQDHEPQIEWVPEEVEVKADPVQTQIVWRNVFIFGFLHLASVYALFLVPSAQPLTWLFSYFLFMIGALGITAGAHRLWSHRSYKARLPLRILLMIFNLTAAENHIIEWCRDHRVHHKYSETSADPHNAKRGFFFAHVGWLLCRKHPDVIAKGKQLDFSDLYADPVLRFQRRFYMPLVILMCFIMPTIVPWLCWGESLWNAYFISAILRYCVILNCTWLVNSAAHMWGNRPYDKHINPAENILVTIGAIGEGFHNYHHTFPQDYSTSEFGIALNPTTIFINLMSKIGWAYGLKTIPKEIIEARKRRTGCLSAETADADVQADRKACKSAK</sequence>
<evidence type="ECO:0000256" key="5">
    <source>
        <dbReference type="ARBA" id="ARBA00022723"/>
    </source>
</evidence>
<dbReference type="PANTHER" id="PTHR11351">
    <property type="entry name" value="ACYL-COA DESATURASE"/>
    <property type="match status" value="1"/>
</dbReference>
<feature type="domain" description="Fatty acid desaturase" evidence="15">
    <location>
        <begin position="68"/>
        <end position="275"/>
    </location>
</feature>
<evidence type="ECO:0000256" key="9">
    <source>
        <dbReference type="ARBA" id="ARBA00023004"/>
    </source>
</evidence>
<keyword evidence="11 14" id="KW-0472">Membrane</keyword>
<gene>
    <name evidence="16" type="ORF">EB796_005045</name>
</gene>
<dbReference type="PROSITE" id="PS00476">
    <property type="entry name" value="FATTY_ACID_DESATUR_1"/>
    <property type="match status" value="1"/>
</dbReference>
<feature type="transmembrane region" description="Helical" evidence="14">
    <location>
        <begin position="71"/>
        <end position="92"/>
    </location>
</feature>
<name>A0A7J7KDB5_BUGNE</name>
<feature type="transmembrane region" description="Helical" evidence="14">
    <location>
        <begin position="211"/>
        <end position="233"/>
    </location>
</feature>
<keyword evidence="3 13" id="KW-0444">Lipid biosynthesis</keyword>
<evidence type="ECO:0000256" key="1">
    <source>
        <dbReference type="ARBA" id="ARBA00004141"/>
    </source>
</evidence>
<accession>A0A7J7KDB5</accession>
<keyword evidence="4 13" id="KW-0812">Transmembrane</keyword>